<name>A0AAN8H4Y9_9TELE</name>
<gene>
    <name evidence="2" type="ORF">CesoFtcFv8_007828</name>
</gene>
<protein>
    <recommendedName>
        <fullName evidence="4">Secreted protein</fullName>
    </recommendedName>
</protein>
<proteinExistence type="predicted"/>
<dbReference type="EMBL" id="JAULUE010002051">
    <property type="protein sequence ID" value="KAK5902588.1"/>
    <property type="molecule type" value="Genomic_DNA"/>
</dbReference>
<dbReference type="Proteomes" id="UP001335648">
    <property type="component" value="Unassembled WGS sequence"/>
</dbReference>
<accession>A0AAN8H4Y9</accession>
<keyword evidence="1" id="KW-0732">Signal</keyword>
<evidence type="ECO:0000313" key="2">
    <source>
        <dbReference type="EMBL" id="KAK5902588.1"/>
    </source>
</evidence>
<comment type="caution">
    <text evidence="2">The sequence shown here is derived from an EMBL/GenBank/DDBJ whole genome shotgun (WGS) entry which is preliminary data.</text>
</comment>
<reference evidence="2 3" key="1">
    <citation type="journal article" date="2023" name="Mol. Biol. Evol.">
        <title>Genomics of Secondarily Temperate Adaptation in the Only Non-Antarctic Icefish.</title>
        <authorList>
            <person name="Rivera-Colon A.G."/>
            <person name="Rayamajhi N."/>
            <person name="Minhas B.F."/>
            <person name="Madrigal G."/>
            <person name="Bilyk K.T."/>
            <person name="Yoon V."/>
            <person name="Hune M."/>
            <person name="Gregory S."/>
            <person name="Cheng C.H.C."/>
            <person name="Catchen J.M."/>
        </authorList>
    </citation>
    <scope>NUCLEOTIDE SEQUENCE [LARGE SCALE GENOMIC DNA]</scope>
    <source>
        <strain evidence="2">JC2023a</strain>
    </source>
</reference>
<evidence type="ECO:0000313" key="3">
    <source>
        <dbReference type="Proteomes" id="UP001335648"/>
    </source>
</evidence>
<sequence length="93" mass="9885">MQLGRVQAVLALQGVGLVFGSSVQHQSTGQRQARGRGGAQWTELLGEPHPVSWSGGSLPQSCSRPVEPAVHARSRSIPSCMTQIRSQLGVLIE</sequence>
<evidence type="ECO:0008006" key="4">
    <source>
        <dbReference type="Google" id="ProtNLM"/>
    </source>
</evidence>
<keyword evidence="3" id="KW-1185">Reference proteome</keyword>
<feature type="signal peptide" evidence="1">
    <location>
        <begin position="1"/>
        <end position="20"/>
    </location>
</feature>
<feature type="chain" id="PRO_5042968218" description="Secreted protein" evidence="1">
    <location>
        <begin position="21"/>
        <end position="93"/>
    </location>
</feature>
<organism evidence="2 3">
    <name type="scientific">Champsocephalus esox</name>
    <name type="common">pike icefish</name>
    <dbReference type="NCBI Taxonomy" id="159716"/>
    <lineage>
        <taxon>Eukaryota</taxon>
        <taxon>Metazoa</taxon>
        <taxon>Chordata</taxon>
        <taxon>Craniata</taxon>
        <taxon>Vertebrata</taxon>
        <taxon>Euteleostomi</taxon>
        <taxon>Actinopterygii</taxon>
        <taxon>Neopterygii</taxon>
        <taxon>Teleostei</taxon>
        <taxon>Neoteleostei</taxon>
        <taxon>Acanthomorphata</taxon>
        <taxon>Eupercaria</taxon>
        <taxon>Perciformes</taxon>
        <taxon>Notothenioidei</taxon>
        <taxon>Channichthyidae</taxon>
        <taxon>Champsocephalus</taxon>
    </lineage>
</organism>
<dbReference type="AlphaFoldDB" id="A0AAN8H4Y9"/>
<evidence type="ECO:0000256" key="1">
    <source>
        <dbReference type="SAM" id="SignalP"/>
    </source>
</evidence>